<accession>W9J9M5</accession>
<sequence length="33" mass="3918">MEEQIEAARVWNETLQVEECVSEGELSRKNHWS</sequence>
<name>W9J9M5_FUSOX</name>
<evidence type="ECO:0000313" key="1">
    <source>
        <dbReference type="EMBL" id="EWZ02346.1"/>
    </source>
</evidence>
<dbReference type="AlphaFoldDB" id="W9J9M5"/>
<reference evidence="1 2" key="1">
    <citation type="submission" date="2011-06" db="EMBL/GenBank/DDBJ databases">
        <title>The Genome Sequence of Fusarium oxysporum FOSC 3-a.</title>
        <authorList>
            <consortium name="The Broad Institute Genome Sequencing Platform"/>
            <person name="Ma L.-J."/>
            <person name="Gale L.R."/>
            <person name="Schwartz D.C."/>
            <person name="Zhou S."/>
            <person name="Corby-Kistler H."/>
            <person name="Young S.K."/>
            <person name="Zeng Q."/>
            <person name="Gargeya S."/>
            <person name="Fitzgerald M."/>
            <person name="Haas B."/>
            <person name="Abouelleil A."/>
            <person name="Alvarado L."/>
            <person name="Arachchi H.M."/>
            <person name="Berlin A."/>
            <person name="Brown A."/>
            <person name="Chapman S.B."/>
            <person name="Chen Z."/>
            <person name="Dunbar C."/>
            <person name="Freedman E."/>
            <person name="Gearin G."/>
            <person name="Gellesch M."/>
            <person name="Goldberg J."/>
            <person name="Griggs A."/>
            <person name="Gujja S."/>
            <person name="Heiman D."/>
            <person name="Howarth C."/>
            <person name="Larson L."/>
            <person name="Lui A."/>
            <person name="MacDonald P.J.P."/>
            <person name="Mehta T."/>
            <person name="Montmayeur A."/>
            <person name="Murphy C."/>
            <person name="Neiman D."/>
            <person name="Pearson M."/>
            <person name="Priest M."/>
            <person name="Roberts A."/>
            <person name="Saif S."/>
            <person name="Shea T."/>
            <person name="Shenoy N."/>
            <person name="Sisk P."/>
            <person name="Stolte C."/>
            <person name="Sykes S."/>
            <person name="Wortman J."/>
            <person name="Nusbaum C."/>
            <person name="Birren B."/>
        </authorList>
    </citation>
    <scope>NUCLEOTIDE SEQUENCE [LARGE SCALE GENOMIC DNA]</scope>
    <source>
        <strain evidence="2">FOSC 3-a</strain>
    </source>
</reference>
<proteinExistence type="predicted"/>
<organism evidence="1 2">
    <name type="scientific">Fusarium oxysporum NRRL 32931</name>
    <dbReference type="NCBI Taxonomy" id="660029"/>
    <lineage>
        <taxon>Eukaryota</taxon>
        <taxon>Fungi</taxon>
        <taxon>Dikarya</taxon>
        <taxon>Ascomycota</taxon>
        <taxon>Pezizomycotina</taxon>
        <taxon>Sordariomycetes</taxon>
        <taxon>Hypocreomycetidae</taxon>
        <taxon>Hypocreales</taxon>
        <taxon>Nectriaceae</taxon>
        <taxon>Fusarium</taxon>
        <taxon>Fusarium oxysporum species complex</taxon>
    </lineage>
</organism>
<gene>
    <name evidence="1" type="ORF">FOYG_01655</name>
</gene>
<evidence type="ECO:0000313" key="2">
    <source>
        <dbReference type="Proteomes" id="UP000030753"/>
    </source>
</evidence>
<dbReference type="HOGENOM" id="CLU_3384760_0_0_1"/>
<dbReference type="Proteomes" id="UP000030753">
    <property type="component" value="Unassembled WGS sequence"/>
</dbReference>
<dbReference type="EMBL" id="JH717839">
    <property type="protein sequence ID" value="EWZ02346.1"/>
    <property type="molecule type" value="Genomic_DNA"/>
</dbReference>
<protein>
    <submittedName>
        <fullName evidence="1">Uncharacterized protein</fullName>
    </submittedName>
</protein>